<feature type="compositionally biased region" description="Basic and acidic residues" evidence="1">
    <location>
        <begin position="752"/>
        <end position="761"/>
    </location>
</feature>
<feature type="region of interest" description="Disordered" evidence="1">
    <location>
        <begin position="745"/>
        <end position="769"/>
    </location>
</feature>
<reference evidence="3" key="1">
    <citation type="submission" date="2023-10" db="EMBL/GenBank/DDBJ databases">
        <authorList>
            <person name="Hackl T."/>
        </authorList>
    </citation>
    <scope>NUCLEOTIDE SEQUENCE</scope>
</reference>
<evidence type="ECO:0000313" key="3">
    <source>
        <dbReference type="EMBL" id="CAJ2504427.1"/>
    </source>
</evidence>
<dbReference type="InterPro" id="IPR011009">
    <property type="entry name" value="Kinase-like_dom_sf"/>
</dbReference>
<dbReference type="Proteomes" id="UP001295740">
    <property type="component" value="Unassembled WGS sequence"/>
</dbReference>
<dbReference type="AlphaFoldDB" id="A0AAI8YH52"/>
<comment type="caution">
    <text evidence="3">The sequence shown here is derived from an EMBL/GenBank/DDBJ whole genome shotgun (WGS) entry which is preliminary data.</text>
</comment>
<feature type="compositionally biased region" description="Polar residues" evidence="1">
    <location>
        <begin position="487"/>
        <end position="520"/>
    </location>
</feature>
<dbReference type="InterPro" id="IPR052396">
    <property type="entry name" value="Meiotic_Drive_Suppr_Kinase"/>
</dbReference>
<dbReference type="EMBL" id="CAUWAG010000006">
    <property type="protein sequence ID" value="CAJ2504427.1"/>
    <property type="molecule type" value="Genomic_DNA"/>
</dbReference>
<keyword evidence="4" id="KW-1185">Reference proteome</keyword>
<organism evidence="3 4">
    <name type="scientific">Anthostomella pinea</name>
    <dbReference type="NCBI Taxonomy" id="933095"/>
    <lineage>
        <taxon>Eukaryota</taxon>
        <taxon>Fungi</taxon>
        <taxon>Dikarya</taxon>
        <taxon>Ascomycota</taxon>
        <taxon>Pezizomycotina</taxon>
        <taxon>Sordariomycetes</taxon>
        <taxon>Xylariomycetidae</taxon>
        <taxon>Xylariales</taxon>
        <taxon>Xylariaceae</taxon>
        <taxon>Anthostomella</taxon>
    </lineage>
</organism>
<dbReference type="SUPFAM" id="SSF56112">
    <property type="entry name" value="Protein kinase-like (PK-like)"/>
    <property type="match status" value="1"/>
</dbReference>
<dbReference type="PANTHER" id="PTHR37171">
    <property type="entry name" value="SERINE/THREONINE-PROTEIN KINASE YRZF-RELATED"/>
    <property type="match status" value="1"/>
</dbReference>
<dbReference type="Gene3D" id="1.10.510.10">
    <property type="entry name" value="Transferase(Phosphotransferase) domain 1"/>
    <property type="match status" value="1"/>
</dbReference>
<dbReference type="GO" id="GO:0005524">
    <property type="term" value="F:ATP binding"/>
    <property type="evidence" value="ECO:0007669"/>
    <property type="project" value="InterPro"/>
</dbReference>
<feature type="region of interest" description="Disordered" evidence="1">
    <location>
        <begin position="419"/>
        <end position="520"/>
    </location>
</feature>
<dbReference type="Pfam" id="PF06293">
    <property type="entry name" value="Kdo"/>
    <property type="match status" value="1"/>
</dbReference>
<name>A0AAI8YH52_9PEZI</name>
<dbReference type="GO" id="GO:0004672">
    <property type="term" value="F:protein kinase activity"/>
    <property type="evidence" value="ECO:0007669"/>
    <property type="project" value="InterPro"/>
</dbReference>
<evidence type="ECO:0000256" key="1">
    <source>
        <dbReference type="SAM" id="MobiDB-lite"/>
    </source>
</evidence>
<evidence type="ECO:0000313" key="4">
    <source>
        <dbReference type="Proteomes" id="UP001295740"/>
    </source>
</evidence>
<protein>
    <submittedName>
        <fullName evidence="3">Uu.00g118210.m01.CDS01</fullName>
    </submittedName>
</protein>
<sequence length="785" mass="89455">MEDEIAKLRSQLAEEQHRRREEQRRREQAEALATEEQHRREEEQHRREEEQRRREQAEQQTRQTTLMEYIQLCHDLIFSQLVIETDKRLTSKGSITNPRDKWCPALMLPWLDFFDQQKAVFRDLHSTFPGDTEAFESRSFLQGLGERIARGKVANERDLEYFQHTSVEDPVRSIIERFRTEGGVKSEFDIAGGIVFENHPNAISDMAEEVLARRADTTQARPTTPNHALRRGSRLCPDQICVYRDDGTQPGGRTAAYIIEYKAPHKLTAPHLRLGLRRMDICKEVVNRSTIPAATNNTERFRYHADKLTAAAVTQTFHYMIEGGLEYSYLTTGEVIVFLKIDWSDPTKLYYHLAEPGPEVAAHPDQAGYCTAVGQVLAFSLMAFGKPGQRQKHAQEERRSAMKHLQTWTEDYEEILRSIPASERRAPPNSAGYEPSTYKKVNRSPYDLRGKKKPKRLIVDQDRPAAGTPGRNQTPDPSEDESEQHLSHSPTPTGSRNRSRPGQHSQPDSTQQSCGANTSTSPQHQYCTNKCLLGLVHGTFLDDQCPNVALHRGKKNGDCHPVSHSQWLHLLKEQLERTLDDGIVCLGKQGARGVLFQVTLLEHGYTFVSKGTISEYVQDLEHEISVYRRLSPAQGVDVPVCLGAIDLRDISRIYYYDFRVRVVYMMFLAWGGRSLHDLDPSDTVPANLSYALVRSVQTLHTMGVAHADVRMSNFLWNEENYRVMSIDFERAILMDPPRLPLAQVNTNKRKRTAPDLHDKPAAKPASQADYRRLIADDISAARSIS</sequence>
<feature type="compositionally biased region" description="Basic and acidic residues" evidence="1">
    <location>
        <begin position="1"/>
        <end position="57"/>
    </location>
</feature>
<dbReference type="PANTHER" id="PTHR37171:SF1">
    <property type="entry name" value="SERINE_THREONINE-PROTEIN KINASE YRZF-RELATED"/>
    <property type="match status" value="1"/>
</dbReference>
<feature type="region of interest" description="Disordered" evidence="1">
    <location>
        <begin position="1"/>
        <end position="60"/>
    </location>
</feature>
<feature type="domain" description="Protein kinase" evidence="2">
    <location>
        <begin position="581"/>
        <end position="785"/>
    </location>
</feature>
<dbReference type="PROSITE" id="PS50011">
    <property type="entry name" value="PROTEIN_KINASE_DOM"/>
    <property type="match status" value="1"/>
</dbReference>
<gene>
    <name evidence="3" type="ORF">KHLLAP_LOCUS4895</name>
</gene>
<evidence type="ECO:0000259" key="2">
    <source>
        <dbReference type="PROSITE" id="PS50011"/>
    </source>
</evidence>
<proteinExistence type="predicted"/>
<accession>A0AAI8YH52</accession>
<dbReference type="InterPro" id="IPR000719">
    <property type="entry name" value="Prot_kinase_dom"/>
</dbReference>